<reference evidence="3" key="1">
    <citation type="journal article" date="2023" name="Science">
        <title>Elucidation of the pathway for biosynthesis of saponin adjuvants from the soapbark tree.</title>
        <authorList>
            <person name="Reed J."/>
            <person name="Orme A."/>
            <person name="El-Demerdash A."/>
            <person name="Owen C."/>
            <person name="Martin L.B.B."/>
            <person name="Misra R.C."/>
            <person name="Kikuchi S."/>
            <person name="Rejzek M."/>
            <person name="Martin A.C."/>
            <person name="Harkess A."/>
            <person name="Leebens-Mack J."/>
            <person name="Louveau T."/>
            <person name="Stephenson M.J."/>
            <person name="Osbourn A."/>
        </authorList>
    </citation>
    <scope>NUCLEOTIDE SEQUENCE</scope>
    <source>
        <strain evidence="3">S10</strain>
    </source>
</reference>
<evidence type="ECO:0000313" key="4">
    <source>
        <dbReference type="Proteomes" id="UP001163823"/>
    </source>
</evidence>
<evidence type="ECO:0000256" key="1">
    <source>
        <dbReference type="ARBA" id="ARBA00022737"/>
    </source>
</evidence>
<feature type="repeat" description="PPR" evidence="2">
    <location>
        <begin position="321"/>
        <end position="355"/>
    </location>
</feature>
<dbReference type="NCBIfam" id="TIGR00756">
    <property type="entry name" value="PPR"/>
    <property type="match status" value="5"/>
</dbReference>
<accession>A0AAD7M509</accession>
<dbReference type="InterPro" id="IPR002885">
    <property type="entry name" value="PPR_rpt"/>
</dbReference>
<dbReference type="PANTHER" id="PTHR24015:SF1934">
    <property type="entry name" value="PENTATRICOPEPTIDE REPEAT-CONTAINING PROTEIN"/>
    <property type="match status" value="1"/>
</dbReference>
<dbReference type="KEGG" id="qsa:O6P43_008347"/>
<dbReference type="Pfam" id="PF01535">
    <property type="entry name" value="PPR"/>
    <property type="match status" value="8"/>
</dbReference>
<dbReference type="FunFam" id="1.25.40.10:FF:000351">
    <property type="entry name" value="Pentatricopeptide repeat-containing protein"/>
    <property type="match status" value="1"/>
</dbReference>
<dbReference type="Pfam" id="PF20431">
    <property type="entry name" value="E_motif"/>
    <property type="match status" value="1"/>
</dbReference>
<organism evidence="3 4">
    <name type="scientific">Quillaja saponaria</name>
    <name type="common">Soap bark tree</name>
    <dbReference type="NCBI Taxonomy" id="32244"/>
    <lineage>
        <taxon>Eukaryota</taxon>
        <taxon>Viridiplantae</taxon>
        <taxon>Streptophyta</taxon>
        <taxon>Embryophyta</taxon>
        <taxon>Tracheophyta</taxon>
        <taxon>Spermatophyta</taxon>
        <taxon>Magnoliopsida</taxon>
        <taxon>eudicotyledons</taxon>
        <taxon>Gunneridae</taxon>
        <taxon>Pentapetalae</taxon>
        <taxon>rosids</taxon>
        <taxon>fabids</taxon>
        <taxon>Fabales</taxon>
        <taxon>Quillajaceae</taxon>
        <taxon>Quillaja</taxon>
    </lineage>
</organism>
<dbReference type="Gene3D" id="1.25.40.10">
    <property type="entry name" value="Tetratricopeptide repeat domain"/>
    <property type="match status" value="5"/>
</dbReference>
<feature type="repeat" description="PPR" evidence="2">
    <location>
        <begin position="220"/>
        <end position="254"/>
    </location>
</feature>
<dbReference type="AlphaFoldDB" id="A0AAD7M509"/>
<name>A0AAD7M509_QUISA</name>
<dbReference type="PROSITE" id="PS51375">
    <property type="entry name" value="PPR"/>
    <property type="match status" value="6"/>
</dbReference>
<sequence>MQLRPSSSANFRRPLYLWNLMIRNSTNEGFFTETLKIYSSMANYGVHGNNFTYPLVLKACANLDSILDGTKLHSHVIRSGFQGDVFVQTALIDMYSKCSHSGYSRKVFDEMSVRSTVSWNSMISAYCRGFRIGEAMILLQEMWLLGFEPTSSTFVSILSGCSNPDSSASLCQGLSIHCCVIKLGVGIFEIPLANSMMSMYIHFGQIDKAHVIFNTMDEKSIISWTTIIGAYVNIGDATEAFSIFNQMRCESMSLDSVIFINLISGSIKAGYLLLAMAAHSLILKSGCDDEDPIENLLVSMYAKCGDLTSARRIFDMASEKSIFLWTSMIGGYTHFGHPAEALDLFQKLIGTATKPNETTIATILSACADLGSVSQGKEIEEYILLNGLESDKRVQTSLIHMFCKCGSINKAREIFERVVDKDLAVWSSMINGYAIHGRAKEALSLFHKMQNAEGIMPDAVIYTCILLACCHSGLIEDGLKYFHSMQKDFGIEPTVEHYTCLVDLLGRFGQLDLALNSIQEMPVQAQAQAWVPFLSACRTHRNVELGELASVRLLELSPESSGNYVLMANLYTSLGKWREADMTRKLIDDQGLVKECGWSQIEVYGRIHAFVAGDKSHMQSVDIYKNLKELNSTLLEAGCTAAPEMLNHDI</sequence>
<feature type="repeat" description="PPR" evidence="2">
    <location>
        <begin position="422"/>
        <end position="457"/>
    </location>
</feature>
<evidence type="ECO:0000256" key="2">
    <source>
        <dbReference type="PROSITE-ProRule" id="PRU00708"/>
    </source>
</evidence>
<feature type="repeat" description="PPR" evidence="2">
    <location>
        <begin position="458"/>
        <end position="493"/>
    </location>
</feature>
<dbReference type="InterPro" id="IPR011990">
    <property type="entry name" value="TPR-like_helical_dom_sf"/>
</dbReference>
<feature type="repeat" description="PPR" evidence="2">
    <location>
        <begin position="115"/>
        <end position="149"/>
    </location>
</feature>
<dbReference type="Proteomes" id="UP001163823">
    <property type="component" value="Chromosome 4"/>
</dbReference>
<proteinExistence type="predicted"/>
<dbReference type="FunFam" id="1.25.40.10:FF:000682">
    <property type="entry name" value="Pentatricopeptide repeat-containing protein At3g16610"/>
    <property type="match status" value="1"/>
</dbReference>
<dbReference type="SUPFAM" id="SSF48452">
    <property type="entry name" value="TPR-like"/>
    <property type="match status" value="1"/>
</dbReference>
<protein>
    <submittedName>
        <fullName evidence="3">Pentatricopeptide repeat</fullName>
    </submittedName>
</protein>
<dbReference type="EMBL" id="JARAOO010000004">
    <property type="protein sequence ID" value="KAJ7970116.1"/>
    <property type="molecule type" value="Genomic_DNA"/>
</dbReference>
<dbReference type="InterPro" id="IPR046960">
    <property type="entry name" value="PPR_At4g14850-like_plant"/>
</dbReference>
<dbReference type="PANTHER" id="PTHR24015">
    <property type="entry name" value="OS07G0578800 PROTEIN-RELATED"/>
    <property type="match status" value="1"/>
</dbReference>
<feature type="repeat" description="PPR" evidence="2">
    <location>
        <begin position="391"/>
        <end position="421"/>
    </location>
</feature>
<dbReference type="EMBL" id="JARAOO010000004">
    <property type="protein sequence ID" value="KAJ7970115.1"/>
    <property type="molecule type" value="Genomic_DNA"/>
</dbReference>
<comment type="caution">
    <text evidence="3">The sequence shown here is derived from an EMBL/GenBank/DDBJ whole genome shotgun (WGS) entry which is preliminary data.</text>
</comment>
<keyword evidence="4" id="KW-1185">Reference proteome</keyword>
<dbReference type="GO" id="GO:0009451">
    <property type="term" value="P:RNA modification"/>
    <property type="evidence" value="ECO:0007669"/>
    <property type="project" value="InterPro"/>
</dbReference>
<keyword evidence="1" id="KW-0677">Repeat</keyword>
<dbReference type="InterPro" id="IPR046848">
    <property type="entry name" value="E_motif"/>
</dbReference>
<gene>
    <name evidence="3" type="ORF">O6P43_008347</name>
</gene>
<dbReference type="GO" id="GO:0003723">
    <property type="term" value="F:RNA binding"/>
    <property type="evidence" value="ECO:0007669"/>
    <property type="project" value="InterPro"/>
</dbReference>
<dbReference type="Pfam" id="PF13041">
    <property type="entry name" value="PPR_2"/>
    <property type="match status" value="1"/>
</dbReference>
<evidence type="ECO:0000313" key="3">
    <source>
        <dbReference type="EMBL" id="KAJ7970116.1"/>
    </source>
</evidence>
<dbReference type="FunFam" id="1.25.40.10:FF:001079">
    <property type="entry name" value="Pentatricopeptide repeat-containing protein At2g17210"/>
    <property type="match status" value="1"/>
</dbReference>